<reference evidence="3" key="1">
    <citation type="journal article" date="2013" name="Genetics">
        <title>The draft genome and transcriptome of Panagrellus redivivus are shaped by the harsh demands of a free-living lifestyle.</title>
        <authorList>
            <person name="Srinivasan J."/>
            <person name="Dillman A.R."/>
            <person name="Macchietto M.G."/>
            <person name="Heikkinen L."/>
            <person name="Lakso M."/>
            <person name="Fracchia K.M."/>
            <person name="Antoshechkin I."/>
            <person name="Mortazavi A."/>
            <person name="Wong G."/>
            <person name="Sternberg P.W."/>
        </authorList>
    </citation>
    <scope>NUCLEOTIDE SEQUENCE [LARGE SCALE GENOMIC DNA]</scope>
    <source>
        <strain evidence="3">MT8872</strain>
    </source>
</reference>
<dbReference type="PANTHER" id="PTHR11046">
    <property type="entry name" value="OLIGORIBONUCLEASE, MITOCHONDRIAL"/>
    <property type="match status" value="1"/>
</dbReference>
<dbReference type="InterPro" id="IPR022894">
    <property type="entry name" value="Oligoribonuclease"/>
</dbReference>
<organism evidence="3 4">
    <name type="scientific">Panagrellus redivivus</name>
    <name type="common">Microworm</name>
    <dbReference type="NCBI Taxonomy" id="6233"/>
    <lineage>
        <taxon>Eukaryota</taxon>
        <taxon>Metazoa</taxon>
        <taxon>Ecdysozoa</taxon>
        <taxon>Nematoda</taxon>
        <taxon>Chromadorea</taxon>
        <taxon>Rhabditida</taxon>
        <taxon>Tylenchina</taxon>
        <taxon>Panagrolaimomorpha</taxon>
        <taxon>Panagrolaimoidea</taxon>
        <taxon>Panagrolaimidae</taxon>
        <taxon>Panagrellus</taxon>
    </lineage>
</organism>
<accession>A0A7E4WB12</accession>
<sequence length="284" mass="32059">MLLFSDNSPLEEFEGAKTTKAASVAYRGMLEGLVPPAGCSVLVISVMEVLTEYFERQFGIYLGDDFCDLGDQLKGVPLTNAACESMFSAVDWSYRRQPNMNIRKRAAHTAIIKNRTFRYLMSLSEEERQEILKKAVSNRSAIESLERRKSAEYATELIKAMEAKESERARNRKKLQNKKDKLLRDIQTVGIWKSVAELEAVVASLKHTKAMEAVKLNIRFHKLHQKGKDCDEGLFKFQKAGHKYTLAELIAHLSELIEMNGEDDDTSVAEDSDLEGISDVEGDE</sequence>
<evidence type="ECO:0000256" key="2">
    <source>
        <dbReference type="SAM" id="MobiDB-lite"/>
    </source>
</evidence>
<dbReference type="AlphaFoldDB" id="A0A7E4WB12"/>
<reference evidence="4" key="2">
    <citation type="submission" date="2020-10" db="UniProtKB">
        <authorList>
            <consortium name="WormBaseParasite"/>
        </authorList>
    </citation>
    <scope>IDENTIFICATION</scope>
</reference>
<feature type="region of interest" description="Disordered" evidence="2">
    <location>
        <begin position="262"/>
        <end position="284"/>
    </location>
</feature>
<keyword evidence="3" id="KW-1185">Reference proteome</keyword>
<protein>
    <submittedName>
        <fullName evidence="4">Dimer_Tnp_hAT domain-containing protein</fullName>
    </submittedName>
</protein>
<evidence type="ECO:0000256" key="1">
    <source>
        <dbReference type="ARBA" id="ARBA00022722"/>
    </source>
</evidence>
<dbReference type="WBParaSite" id="Pan_g8567.t1">
    <property type="protein sequence ID" value="Pan_g8567.t1"/>
    <property type="gene ID" value="Pan_g8567"/>
</dbReference>
<dbReference type="Proteomes" id="UP000492821">
    <property type="component" value="Unassembled WGS sequence"/>
</dbReference>
<evidence type="ECO:0000313" key="3">
    <source>
        <dbReference type="Proteomes" id="UP000492821"/>
    </source>
</evidence>
<dbReference type="PANTHER" id="PTHR11046:SF25">
    <property type="match status" value="1"/>
</dbReference>
<name>A0A7E4WB12_PANRE</name>
<proteinExistence type="predicted"/>
<keyword evidence="1" id="KW-0378">Hydrolase</keyword>
<keyword evidence="1" id="KW-0540">Nuclease</keyword>
<dbReference type="GO" id="GO:0000175">
    <property type="term" value="F:3'-5'-RNA exonuclease activity"/>
    <property type="evidence" value="ECO:0007669"/>
    <property type="project" value="InterPro"/>
</dbReference>
<evidence type="ECO:0000313" key="4">
    <source>
        <dbReference type="WBParaSite" id="Pan_g8567.t1"/>
    </source>
</evidence>